<dbReference type="Proteomes" id="UP000292082">
    <property type="component" value="Unassembled WGS sequence"/>
</dbReference>
<feature type="region of interest" description="Disordered" evidence="1">
    <location>
        <begin position="1"/>
        <end position="68"/>
    </location>
</feature>
<proteinExistence type="predicted"/>
<reference evidence="2 3" key="1">
    <citation type="submission" date="2019-01" db="EMBL/GenBank/DDBJ databases">
        <title>Draft genome sequences of three monokaryotic isolates of the white-rot basidiomycete fungus Dichomitus squalens.</title>
        <authorList>
            <consortium name="DOE Joint Genome Institute"/>
            <person name="Lopez S.C."/>
            <person name="Andreopoulos B."/>
            <person name="Pangilinan J."/>
            <person name="Lipzen A."/>
            <person name="Riley R."/>
            <person name="Ahrendt S."/>
            <person name="Ng V."/>
            <person name="Barry K."/>
            <person name="Daum C."/>
            <person name="Grigoriev I.V."/>
            <person name="Hilden K.S."/>
            <person name="Makela M.R."/>
            <person name="de Vries R.P."/>
        </authorList>
    </citation>
    <scope>NUCLEOTIDE SEQUENCE [LARGE SCALE GENOMIC DNA]</scope>
    <source>
        <strain evidence="2 3">CBS 464.89</strain>
    </source>
</reference>
<sequence>MPLGGPGADGHGRSARPTNELSPGLSPTRPGPSPSPPLGPGFGGLTPLPASSPPPQGHLQARIRDPNYPEPYPLMLQSLIMPHPGAPKPATETAGPMYGRPQPAQELPSHDDTWVCLLSSFIMSRMGRAAYATDCVRASLTWRGPWVQSQYWSMDYDISAHTTARTESTDVERSGAYAWACIKGLGLGPTIGQPIKRANFTPTVHTSRPRSRSFSRLTGGDLTISVEALGEGSITNLAMPAAIAHTAFADHDETVEVRHGYNGDIMNVPAPQRATVSISPTVNNTVVTAGPPAVVAPPLGCLNLTMHGETPMDKACSRN</sequence>
<organism evidence="2 3">
    <name type="scientific">Dichomitus squalens</name>
    <dbReference type="NCBI Taxonomy" id="114155"/>
    <lineage>
        <taxon>Eukaryota</taxon>
        <taxon>Fungi</taxon>
        <taxon>Dikarya</taxon>
        <taxon>Basidiomycota</taxon>
        <taxon>Agaricomycotina</taxon>
        <taxon>Agaricomycetes</taxon>
        <taxon>Polyporales</taxon>
        <taxon>Polyporaceae</taxon>
        <taxon>Dichomitus</taxon>
    </lineage>
</organism>
<evidence type="ECO:0000313" key="2">
    <source>
        <dbReference type="EMBL" id="TBU51363.1"/>
    </source>
</evidence>
<name>A0A4V2K686_9APHY</name>
<dbReference type="AlphaFoldDB" id="A0A4V2K686"/>
<dbReference type="EMBL" id="ML145334">
    <property type="protein sequence ID" value="TBU51363.1"/>
    <property type="molecule type" value="Genomic_DNA"/>
</dbReference>
<evidence type="ECO:0000313" key="3">
    <source>
        <dbReference type="Proteomes" id="UP000292082"/>
    </source>
</evidence>
<gene>
    <name evidence="2" type="ORF">BD310DRAFT_910708</name>
</gene>
<protein>
    <submittedName>
        <fullName evidence="2">Uncharacterized protein</fullName>
    </submittedName>
</protein>
<evidence type="ECO:0000256" key="1">
    <source>
        <dbReference type="SAM" id="MobiDB-lite"/>
    </source>
</evidence>
<keyword evidence="3" id="KW-1185">Reference proteome</keyword>
<feature type="compositionally biased region" description="Pro residues" evidence="1">
    <location>
        <begin position="29"/>
        <end position="39"/>
    </location>
</feature>
<accession>A0A4V2K686</accession>